<evidence type="ECO:0000256" key="4">
    <source>
        <dbReference type="ARBA" id="ARBA00022617"/>
    </source>
</evidence>
<dbReference type="SUPFAM" id="SSF48264">
    <property type="entry name" value="Cytochrome P450"/>
    <property type="match status" value="1"/>
</dbReference>
<dbReference type="EMBL" id="JACETU010000010">
    <property type="protein sequence ID" value="KAF7419300.1"/>
    <property type="molecule type" value="Genomic_DNA"/>
</dbReference>
<dbReference type="Proteomes" id="UP000623687">
    <property type="component" value="Unassembled WGS sequence"/>
</dbReference>
<evidence type="ECO:0000313" key="13">
    <source>
        <dbReference type="Proteomes" id="UP000623687"/>
    </source>
</evidence>
<dbReference type="GO" id="GO:0005506">
    <property type="term" value="F:iron ion binding"/>
    <property type="evidence" value="ECO:0007669"/>
    <property type="project" value="InterPro"/>
</dbReference>
<keyword evidence="8 10" id="KW-0503">Monooxygenase</keyword>
<dbReference type="RefSeq" id="XP_036626154.1">
    <property type="nucleotide sequence ID" value="XM_036771533.1"/>
</dbReference>
<comment type="similarity">
    <text evidence="3 10">Belongs to the cytochrome P450 family.</text>
</comment>
<comment type="caution">
    <text evidence="12">The sequence shown here is derived from an EMBL/GenBank/DDBJ whole genome shotgun (WGS) entry which is preliminary data.</text>
</comment>
<evidence type="ECO:0000256" key="8">
    <source>
        <dbReference type="ARBA" id="ARBA00023033"/>
    </source>
</evidence>
<dbReference type="InterPro" id="IPR001128">
    <property type="entry name" value="Cyt_P450"/>
</dbReference>
<keyword evidence="13" id="KW-1185">Reference proteome</keyword>
<evidence type="ECO:0000256" key="10">
    <source>
        <dbReference type="RuleBase" id="RU000461"/>
    </source>
</evidence>
<keyword evidence="5 9" id="KW-0479">Metal-binding</keyword>
<dbReference type="OrthoDB" id="2789670at2759"/>
<keyword evidence="6 10" id="KW-0560">Oxidoreductase</keyword>
<keyword evidence="11" id="KW-1133">Transmembrane helix</keyword>
<dbReference type="GO" id="GO:0020037">
    <property type="term" value="F:heme binding"/>
    <property type="evidence" value="ECO:0007669"/>
    <property type="project" value="InterPro"/>
</dbReference>
<dbReference type="InterPro" id="IPR002401">
    <property type="entry name" value="Cyt_P450_E_grp-I"/>
</dbReference>
<dbReference type="CDD" id="cd11065">
    <property type="entry name" value="CYP64-like"/>
    <property type="match status" value="1"/>
</dbReference>
<keyword evidence="4 9" id="KW-0349">Heme</keyword>
<evidence type="ECO:0000313" key="12">
    <source>
        <dbReference type="EMBL" id="KAF7419300.1"/>
    </source>
</evidence>
<name>A0A8H7DM41_PLEOS</name>
<dbReference type="PRINTS" id="PR00463">
    <property type="entry name" value="EP450I"/>
</dbReference>
<evidence type="ECO:0008006" key="14">
    <source>
        <dbReference type="Google" id="ProtNLM"/>
    </source>
</evidence>
<dbReference type="InterPro" id="IPR017972">
    <property type="entry name" value="Cyt_P450_CS"/>
</dbReference>
<evidence type="ECO:0000256" key="1">
    <source>
        <dbReference type="ARBA" id="ARBA00001971"/>
    </source>
</evidence>
<keyword evidence="7 9" id="KW-0408">Iron</keyword>
<dbReference type="PANTHER" id="PTHR46300">
    <property type="entry name" value="P450, PUTATIVE (EUROFUNG)-RELATED-RELATED"/>
    <property type="match status" value="1"/>
</dbReference>
<dbReference type="GO" id="GO:0016705">
    <property type="term" value="F:oxidoreductase activity, acting on paired donors, with incorporation or reduction of molecular oxygen"/>
    <property type="evidence" value="ECO:0007669"/>
    <property type="project" value="InterPro"/>
</dbReference>
<evidence type="ECO:0000256" key="3">
    <source>
        <dbReference type="ARBA" id="ARBA00010617"/>
    </source>
</evidence>
<dbReference type="InterPro" id="IPR036396">
    <property type="entry name" value="Cyt_P450_sf"/>
</dbReference>
<evidence type="ECO:0000256" key="11">
    <source>
        <dbReference type="SAM" id="Phobius"/>
    </source>
</evidence>
<evidence type="ECO:0000256" key="5">
    <source>
        <dbReference type="ARBA" id="ARBA00022723"/>
    </source>
</evidence>
<protein>
    <recommendedName>
        <fullName evidence="14">Cytochrome P450</fullName>
    </recommendedName>
</protein>
<evidence type="ECO:0000256" key="7">
    <source>
        <dbReference type="ARBA" id="ARBA00023004"/>
    </source>
</evidence>
<evidence type="ECO:0000256" key="6">
    <source>
        <dbReference type="ARBA" id="ARBA00023002"/>
    </source>
</evidence>
<dbReference type="Gene3D" id="1.10.630.10">
    <property type="entry name" value="Cytochrome P450"/>
    <property type="match status" value="1"/>
</dbReference>
<dbReference type="InterPro" id="IPR050364">
    <property type="entry name" value="Cytochrome_P450_fung"/>
</dbReference>
<organism evidence="12 13">
    <name type="scientific">Pleurotus ostreatus</name>
    <name type="common">Oyster mushroom</name>
    <name type="synonym">White-rot fungus</name>
    <dbReference type="NCBI Taxonomy" id="5322"/>
    <lineage>
        <taxon>Eukaryota</taxon>
        <taxon>Fungi</taxon>
        <taxon>Dikarya</taxon>
        <taxon>Basidiomycota</taxon>
        <taxon>Agaricomycotina</taxon>
        <taxon>Agaricomycetes</taxon>
        <taxon>Agaricomycetidae</taxon>
        <taxon>Agaricales</taxon>
        <taxon>Pleurotineae</taxon>
        <taxon>Pleurotaceae</taxon>
        <taxon>Pleurotus</taxon>
    </lineage>
</organism>
<dbReference type="PROSITE" id="PS00086">
    <property type="entry name" value="CYTOCHROME_P450"/>
    <property type="match status" value="1"/>
</dbReference>
<dbReference type="GO" id="GO:0004497">
    <property type="term" value="F:monooxygenase activity"/>
    <property type="evidence" value="ECO:0007669"/>
    <property type="project" value="UniProtKB-KW"/>
</dbReference>
<dbReference type="VEuPathDB" id="FungiDB:PC9H_001887"/>
<proteinExistence type="inferred from homology"/>
<dbReference type="Pfam" id="PF00067">
    <property type="entry name" value="p450"/>
    <property type="match status" value="1"/>
</dbReference>
<reference evidence="12" key="1">
    <citation type="submission" date="2019-07" db="EMBL/GenBank/DDBJ databases">
        <authorList>
            <person name="Palmer J.M."/>
        </authorList>
    </citation>
    <scope>NUCLEOTIDE SEQUENCE</scope>
    <source>
        <strain evidence="12">PC9</strain>
    </source>
</reference>
<comment type="pathway">
    <text evidence="2">Secondary metabolite biosynthesis.</text>
</comment>
<keyword evidence="11" id="KW-0472">Membrane</keyword>
<evidence type="ECO:0000256" key="9">
    <source>
        <dbReference type="PIRSR" id="PIRSR602401-1"/>
    </source>
</evidence>
<feature type="binding site" description="axial binding residue" evidence="9">
    <location>
        <position position="459"/>
    </location>
    <ligand>
        <name>heme</name>
        <dbReference type="ChEBI" id="CHEBI:30413"/>
    </ligand>
    <ligandPart>
        <name>Fe</name>
        <dbReference type="ChEBI" id="CHEBI:18248"/>
    </ligandPart>
</feature>
<comment type="cofactor">
    <cofactor evidence="1 9">
        <name>heme</name>
        <dbReference type="ChEBI" id="CHEBI:30413"/>
    </cofactor>
</comment>
<keyword evidence="11" id="KW-0812">Transmembrane</keyword>
<evidence type="ECO:0000256" key="2">
    <source>
        <dbReference type="ARBA" id="ARBA00005179"/>
    </source>
</evidence>
<dbReference type="GeneID" id="59371728"/>
<feature type="transmembrane region" description="Helical" evidence="11">
    <location>
        <begin position="20"/>
        <end position="38"/>
    </location>
</feature>
<accession>A0A8H7DM41</accession>
<gene>
    <name evidence="12" type="ORF">PC9H_001887</name>
</gene>
<sequence>MNDSFLDIIGSSGAPTRDNLGWLYLLGILLVPGALVLARAFARPPKPRCPLPPGPKPLPIIGNLLEMPTEQPWLVYDSWFKKYNSDIIHFNVVGQPVIVLGSAKRCFDLFDKRSAIYSDRPRLPMILELMKWEINLGFLPYGPWWKRHRKLFVQYFHPNVVPKYRPVQLREARIFTRRLLGSPENFSHHIRHTFAAMIMDVSYGVRVLEKGDPYILTAEEAFSSLNAATVPGTFLVDLFPILKHIPSWIPGAGFKRLAEHAAKVNTVMATRPWDAVKEALVTGTAVPCIAASMLEVLPQGEKRAEEEEIARNCAAVSYAGGADTTVSTVQAFFLAMAMFPEVQKKAHTELDAVIGGRLPTFEDRPQLPYIQAIVQEAMRWQQVTPLAVSHASMADDEYDGYFIPKGSIVVGCSWSILHDPVMYPRPFDFNPDRFLKDGEINPEVRHPNQASFGFGRRMCPGRFFSDSSLYIIVASTLSVFSIQPPLDELGNPIALEAVMTTGLLSYPRPYACRIAPRSPAAEKLIRDSELEYY</sequence>
<dbReference type="PANTHER" id="PTHR46300:SF7">
    <property type="entry name" value="P450, PUTATIVE (EUROFUNG)-RELATED"/>
    <property type="match status" value="1"/>
</dbReference>
<dbReference type="AlphaFoldDB" id="A0A8H7DM41"/>